<reference evidence="6" key="1">
    <citation type="submission" date="2020-07" db="EMBL/GenBank/DDBJ databases">
        <title>Huge and variable diversity of episymbiotic CPR bacteria and DPANN archaea in groundwater ecosystems.</title>
        <authorList>
            <person name="He C.Y."/>
            <person name="Keren R."/>
            <person name="Whittaker M."/>
            <person name="Farag I.F."/>
            <person name="Doudna J."/>
            <person name="Cate J.H.D."/>
            <person name="Banfield J.F."/>
        </authorList>
    </citation>
    <scope>NUCLEOTIDE SEQUENCE</scope>
    <source>
        <strain evidence="6">NC_groundwater_672_Ag_B-0.1um_62_36</strain>
    </source>
</reference>
<dbReference type="Pfam" id="PF00578">
    <property type="entry name" value="AhpC-TSA"/>
    <property type="match status" value="1"/>
</dbReference>
<evidence type="ECO:0000313" key="6">
    <source>
        <dbReference type="EMBL" id="MBI2875998.1"/>
    </source>
</evidence>
<gene>
    <name evidence="6" type="ORF">HYY20_03880</name>
</gene>
<dbReference type="SUPFAM" id="SSF52833">
    <property type="entry name" value="Thioredoxin-like"/>
    <property type="match status" value="1"/>
</dbReference>
<dbReference type="PANTHER" id="PTHR42852:SF6">
    <property type="entry name" value="THIOL:DISULFIDE INTERCHANGE PROTEIN DSBE"/>
    <property type="match status" value="1"/>
</dbReference>
<evidence type="ECO:0000256" key="4">
    <source>
        <dbReference type="ARBA" id="ARBA00023284"/>
    </source>
</evidence>
<dbReference type="InterPro" id="IPR013766">
    <property type="entry name" value="Thioredoxin_domain"/>
</dbReference>
<protein>
    <submittedName>
        <fullName evidence="6">TlpA family protein disulfide reductase</fullName>
    </submittedName>
</protein>
<accession>A0A932FW11</accession>
<dbReference type="GO" id="GO:0030313">
    <property type="term" value="C:cell envelope"/>
    <property type="evidence" value="ECO:0007669"/>
    <property type="project" value="UniProtKB-SubCell"/>
</dbReference>
<dbReference type="AlphaFoldDB" id="A0A932FW11"/>
<comment type="caution">
    <text evidence="6">The sequence shown here is derived from an EMBL/GenBank/DDBJ whole genome shotgun (WGS) entry which is preliminary data.</text>
</comment>
<evidence type="ECO:0000256" key="3">
    <source>
        <dbReference type="ARBA" id="ARBA00023157"/>
    </source>
</evidence>
<dbReference type="Proteomes" id="UP000769766">
    <property type="component" value="Unassembled WGS sequence"/>
</dbReference>
<dbReference type="PANTHER" id="PTHR42852">
    <property type="entry name" value="THIOL:DISULFIDE INTERCHANGE PROTEIN DSBE"/>
    <property type="match status" value="1"/>
</dbReference>
<keyword evidence="3" id="KW-1015">Disulfide bond</keyword>
<feature type="domain" description="Thioredoxin" evidence="5">
    <location>
        <begin position="35"/>
        <end position="173"/>
    </location>
</feature>
<dbReference type="InterPro" id="IPR017937">
    <property type="entry name" value="Thioredoxin_CS"/>
</dbReference>
<dbReference type="EMBL" id="JACPRF010000119">
    <property type="protein sequence ID" value="MBI2875998.1"/>
    <property type="molecule type" value="Genomic_DNA"/>
</dbReference>
<evidence type="ECO:0000256" key="1">
    <source>
        <dbReference type="ARBA" id="ARBA00004196"/>
    </source>
</evidence>
<evidence type="ECO:0000313" key="7">
    <source>
        <dbReference type="Proteomes" id="UP000769766"/>
    </source>
</evidence>
<proteinExistence type="predicted"/>
<dbReference type="GO" id="GO:0016491">
    <property type="term" value="F:oxidoreductase activity"/>
    <property type="evidence" value="ECO:0007669"/>
    <property type="project" value="InterPro"/>
</dbReference>
<organism evidence="6 7">
    <name type="scientific">Tectimicrobiota bacterium</name>
    <dbReference type="NCBI Taxonomy" id="2528274"/>
    <lineage>
        <taxon>Bacteria</taxon>
        <taxon>Pseudomonadati</taxon>
        <taxon>Nitrospinota/Tectimicrobiota group</taxon>
        <taxon>Candidatus Tectimicrobiota</taxon>
    </lineage>
</organism>
<dbReference type="PROSITE" id="PS00194">
    <property type="entry name" value="THIOREDOXIN_1"/>
    <property type="match status" value="1"/>
</dbReference>
<dbReference type="CDD" id="cd02966">
    <property type="entry name" value="TlpA_like_family"/>
    <property type="match status" value="1"/>
</dbReference>
<dbReference type="InterPro" id="IPR036249">
    <property type="entry name" value="Thioredoxin-like_sf"/>
</dbReference>
<keyword evidence="2" id="KW-0201">Cytochrome c-type biogenesis</keyword>
<dbReference type="InterPro" id="IPR000866">
    <property type="entry name" value="AhpC/TSA"/>
</dbReference>
<dbReference type="InterPro" id="IPR050553">
    <property type="entry name" value="Thioredoxin_ResA/DsbE_sf"/>
</dbReference>
<name>A0A932FW11_UNCTE</name>
<sequence length="173" mass="19261">MHRGKIGPLRVAGIMAFAFLLLLQGCSVEEPTQRGGKPPVAPDFALPDLQGKTVRLSDFGGKVIILDFWATWCPPCREEIPHFVELYSQYRNHGFQMIGISLDAAGPAVVKEFARKYGINYPILMADDQVALQYGGIPGIPTTFVIDRQGKVSERHVGYREKETFEKALRSLL</sequence>
<dbReference type="GO" id="GO:0017004">
    <property type="term" value="P:cytochrome complex assembly"/>
    <property type="evidence" value="ECO:0007669"/>
    <property type="project" value="UniProtKB-KW"/>
</dbReference>
<dbReference type="Gene3D" id="3.40.30.10">
    <property type="entry name" value="Glutaredoxin"/>
    <property type="match status" value="1"/>
</dbReference>
<dbReference type="PROSITE" id="PS51257">
    <property type="entry name" value="PROKAR_LIPOPROTEIN"/>
    <property type="match status" value="1"/>
</dbReference>
<dbReference type="GO" id="GO:0016209">
    <property type="term" value="F:antioxidant activity"/>
    <property type="evidence" value="ECO:0007669"/>
    <property type="project" value="InterPro"/>
</dbReference>
<evidence type="ECO:0000256" key="2">
    <source>
        <dbReference type="ARBA" id="ARBA00022748"/>
    </source>
</evidence>
<comment type="subcellular location">
    <subcellularLocation>
        <location evidence="1">Cell envelope</location>
    </subcellularLocation>
</comment>
<keyword evidence="4" id="KW-0676">Redox-active center</keyword>
<evidence type="ECO:0000259" key="5">
    <source>
        <dbReference type="PROSITE" id="PS51352"/>
    </source>
</evidence>
<dbReference type="PROSITE" id="PS51352">
    <property type="entry name" value="THIOREDOXIN_2"/>
    <property type="match status" value="1"/>
</dbReference>